<dbReference type="RefSeq" id="WP_072989312.1">
    <property type="nucleotide sequence ID" value="NZ_FQYU01000001.1"/>
</dbReference>
<protein>
    <recommendedName>
        <fullName evidence="4">Long-chain fatty acid transport protein</fullName>
    </recommendedName>
</protein>
<organism evidence="2 3">
    <name type="scientific">Pseudozobellia thermophila</name>
    <dbReference type="NCBI Taxonomy" id="192903"/>
    <lineage>
        <taxon>Bacteria</taxon>
        <taxon>Pseudomonadati</taxon>
        <taxon>Bacteroidota</taxon>
        <taxon>Flavobacteriia</taxon>
        <taxon>Flavobacteriales</taxon>
        <taxon>Flavobacteriaceae</taxon>
        <taxon>Pseudozobellia</taxon>
    </lineage>
</organism>
<evidence type="ECO:0000313" key="2">
    <source>
        <dbReference type="EMBL" id="SHI67810.1"/>
    </source>
</evidence>
<sequence>MVRRIVFVLVCLATWGSYAQDGTVSPYSYFGLGETSANATVENQMMGGIGVYADSIHVNLKNPAAYSKLGVRFGEDFGITTYTAGISHKETRLESFGDKQSSAVTNLDYLSLGFSLKKGFGVGFGVMPYTSVGYNFVDERGAEGSRIINEYSGDGGLSRLYLSLGYELFKDFSIGVSANYSFGTIESIRVQSTEGVQYGIKDERSSKIDGIDLNYAVYYTPQVGEKHTLYTSLRINTQGNLSARNTRQIGSFSLLTQADVEAIDVDLESQGLKETGITIPTTTTLGVGYGENMKWFLGLEYSYQQLADYSNVFLQIDNLVYDDASRLALGGYFIPDRSSFDSYLSRVTYRAGARYEKTGMVINEKEVNNFGITFGLGLPLGNNLSNLNLGFELGRRGTTSADLIEESYFKVNVGLSLNDIWFRKRKIN</sequence>
<evidence type="ECO:0000256" key="1">
    <source>
        <dbReference type="SAM" id="SignalP"/>
    </source>
</evidence>
<feature type="signal peptide" evidence="1">
    <location>
        <begin position="1"/>
        <end position="19"/>
    </location>
</feature>
<dbReference type="Gene3D" id="2.40.160.60">
    <property type="entry name" value="Outer membrane protein transport protein (OMPP1/FadL/TodX)"/>
    <property type="match status" value="1"/>
</dbReference>
<proteinExistence type="predicted"/>
<accession>A0A1M6D3I1</accession>
<dbReference type="OrthoDB" id="1491239at2"/>
<keyword evidence="1" id="KW-0732">Signal</keyword>
<dbReference type="Proteomes" id="UP000184543">
    <property type="component" value="Unassembled WGS sequence"/>
</dbReference>
<evidence type="ECO:0000313" key="3">
    <source>
        <dbReference type="Proteomes" id="UP000184543"/>
    </source>
</evidence>
<dbReference type="EMBL" id="FQYU01000001">
    <property type="protein sequence ID" value="SHI67810.1"/>
    <property type="molecule type" value="Genomic_DNA"/>
</dbReference>
<dbReference type="SUPFAM" id="SSF56935">
    <property type="entry name" value="Porins"/>
    <property type="match status" value="1"/>
</dbReference>
<dbReference type="AlphaFoldDB" id="A0A1M6D3I1"/>
<gene>
    <name evidence="2" type="ORF">SAMN04488513_101970</name>
</gene>
<evidence type="ECO:0008006" key="4">
    <source>
        <dbReference type="Google" id="ProtNLM"/>
    </source>
</evidence>
<reference evidence="3" key="1">
    <citation type="submission" date="2016-11" db="EMBL/GenBank/DDBJ databases">
        <authorList>
            <person name="Varghese N."/>
            <person name="Submissions S."/>
        </authorList>
    </citation>
    <scope>NUCLEOTIDE SEQUENCE [LARGE SCALE GENOMIC DNA]</scope>
    <source>
        <strain evidence="3">DSM 19858</strain>
    </source>
</reference>
<name>A0A1M6D3I1_9FLAO</name>
<feature type="chain" id="PRO_5012522562" description="Long-chain fatty acid transport protein" evidence="1">
    <location>
        <begin position="20"/>
        <end position="428"/>
    </location>
</feature>
<keyword evidence="3" id="KW-1185">Reference proteome</keyword>
<dbReference type="STRING" id="192903.SAMN04488513_101970"/>